<dbReference type="AlphaFoldDB" id="A0A348B112"/>
<dbReference type="EMBL" id="BMQS01000022">
    <property type="protein sequence ID" value="GGU02520.1"/>
    <property type="molecule type" value="Genomic_DNA"/>
</dbReference>
<dbReference type="InterPro" id="IPR013785">
    <property type="entry name" value="Aldolase_TIM"/>
</dbReference>
<dbReference type="Gene3D" id="3.20.20.70">
    <property type="entry name" value="Aldolase class I"/>
    <property type="match status" value="1"/>
</dbReference>
<evidence type="ECO:0000313" key="6">
    <source>
        <dbReference type="EMBL" id="GGU02520.1"/>
    </source>
</evidence>
<comment type="catalytic activity">
    <reaction evidence="1">
        <text>3-dehydroquinate = 3-dehydroshikimate + H2O</text>
        <dbReference type="Rhea" id="RHEA:21096"/>
        <dbReference type="ChEBI" id="CHEBI:15377"/>
        <dbReference type="ChEBI" id="CHEBI:16630"/>
        <dbReference type="ChEBI" id="CHEBI:32364"/>
        <dbReference type="EC" id="4.2.1.10"/>
    </reaction>
</comment>
<evidence type="ECO:0000256" key="3">
    <source>
        <dbReference type="ARBA" id="ARBA00023239"/>
    </source>
</evidence>
<dbReference type="SUPFAM" id="SSF51569">
    <property type="entry name" value="Aldolase"/>
    <property type="match status" value="1"/>
</dbReference>
<dbReference type="OrthoDB" id="34329at2157"/>
<evidence type="ECO:0000256" key="4">
    <source>
        <dbReference type="ARBA" id="ARBA00023270"/>
    </source>
</evidence>
<dbReference type="Proteomes" id="UP000616143">
    <property type="component" value="Unassembled WGS sequence"/>
</dbReference>
<keyword evidence="3" id="KW-0456">Lyase</keyword>
<organism evidence="5 7">
    <name type="scientific">Sulfodiicoccus acidiphilus</name>
    <dbReference type="NCBI Taxonomy" id="1670455"/>
    <lineage>
        <taxon>Archaea</taxon>
        <taxon>Thermoproteota</taxon>
        <taxon>Thermoprotei</taxon>
        <taxon>Sulfolobales</taxon>
        <taxon>Sulfolobaceae</taxon>
        <taxon>Sulfodiicoccus</taxon>
    </lineage>
</organism>
<reference evidence="6" key="1">
    <citation type="journal article" date="2014" name="Int. J. Syst. Evol. Microbiol.">
        <title>Complete genome sequence of Corynebacterium casei LMG S-19264T (=DSM 44701T), isolated from a smear-ripened cheese.</title>
        <authorList>
            <consortium name="US DOE Joint Genome Institute (JGI-PGF)"/>
            <person name="Walter F."/>
            <person name="Albersmeier A."/>
            <person name="Kalinowski J."/>
            <person name="Ruckert C."/>
        </authorList>
    </citation>
    <scope>NUCLEOTIDE SEQUENCE</scope>
    <source>
        <strain evidence="6">JCM 31740</strain>
    </source>
</reference>
<dbReference type="GO" id="GO:0003855">
    <property type="term" value="F:3-dehydroquinate dehydratase activity"/>
    <property type="evidence" value="ECO:0007669"/>
    <property type="project" value="UniProtKB-EC"/>
</dbReference>
<dbReference type="RefSeq" id="WP_126449174.1">
    <property type="nucleotide sequence ID" value="NZ_AP018553.1"/>
</dbReference>
<dbReference type="InterPro" id="IPR050146">
    <property type="entry name" value="Type-I_3-dehydroquinase"/>
</dbReference>
<accession>A0A348B112</accession>
<dbReference type="KEGG" id="sacd:HS1genome_0253"/>
<evidence type="ECO:0000256" key="1">
    <source>
        <dbReference type="ARBA" id="ARBA00001864"/>
    </source>
</evidence>
<evidence type="ECO:0000313" key="7">
    <source>
        <dbReference type="Proteomes" id="UP000276741"/>
    </source>
</evidence>
<dbReference type="InterPro" id="IPR001381">
    <property type="entry name" value="DHquinase_I"/>
</dbReference>
<dbReference type="PANTHER" id="PTHR43699:SF1">
    <property type="entry name" value="3-DEHYDROQUINATE DEHYDRATASE"/>
    <property type="match status" value="1"/>
</dbReference>
<dbReference type="EMBL" id="AP018553">
    <property type="protein sequence ID" value="BBD71864.1"/>
    <property type="molecule type" value="Genomic_DNA"/>
</dbReference>
<proteinExistence type="predicted"/>
<dbReference type="EC" id="4.2.1.10" evidence="2"/>
<evidence type="ECO:0000313" key="5">
    <source>
        <dbReference type="EMBL" id="BBD71864.1"/>
    </source>
</evidence>
<sequence>MRPKVVCSLPVRQPEDLKEVVSIPGDLVELRVDYFEDPLSLPLDSLGHLKKKLIVTFRDAEEGGVREIDPQIKLDLLSKLRKLEITYDVEAKFAIRYGVKTDGEIVSAHYLDRVPRVEEVGELIRAFPRAETFKVAVVAKEGYLRVLLRLLEYGKVAVMSLGGPPEERIGLGLIGSSLVYGYAKDPTAPGQMSCSRLTEVMRHIFPFS</sequence>
<dbReference type="Proteomes" id="UP000276741">
    <property type="component" value="Chromosome"/>
</dbReference>
<dbReference type="PANTHER" id="PTHR43699">
    <property type="entry name" value="3-DEHYDROQUINATE DEHYDRATASE"/>
    <property type="match status" value="1"/>
</dbReference>
<dbReference type="CDD" id="cd00502">
    <property type="entry name" value="DHQase_I"/>
    <property type="match status" value="1"/>
</dbReference>
<reference evidence="6" key="4">
    <citation type="submission" date="2020-09" db="EMBL/GenBank/DDBJ databases">
        <authorList>
            <person name="Sun Q."/>
            <person name="Ohkuma M."/>
        </authorList>
    </citation>
    <scope>NUCLEOTIDE SEQUENCE</scope>
    <source>
        <strain evidence="6">JCM 31740</strain>
    </source>
</reference>
<dbReference type="GeneID" id="38665751"/>
<name>A0A348B112_9CREN</name>
<dbReference type="GO" id="GO:0046279">
    <property type="term" value="P:3,4-dihydroxybenzoate biosynthetic process"/>
    <property type="evidence" value="ECO:0007669"/>
    <property type="project" value="TreeGrafter"/>
</dbReference>
<gene>
    <name evidence="6" type="ORF">GCM10007116_19540</name>
    <name evidence="5" type="ORF">HS1genome_0253</name>
</gene>
<reference evidence="5" key="3">
    <citation type="journal article" date="2019" name="BMC Res. Notes">
        <title>Complete genome sequence of the Sulfodiicoccus acidiphilus strain HS-1T, the first crenarchaeon that lacks polB3, isolated from an acidic hot spring in Ohwaku-dani, Hakone, Japan.</title>
        <authorList>
            <person name="Sakai H.D."/>
            <person name="Kurosawa N."/>
        </authorList>
    </citation>
    <scope>NUCLEOTIDE SEQUENCE</scope>
    <source>
        <strain evidence="5">HS-1</strain>
    </source>
</reference>
<evidence type="ECO:0000256" key="2">
    <source>
        <dbReference type="ARBA" id="ARBA00012060"/>
    </source>
</evidence>
<keyword evidence="4" id="KW-0704">Schiff base</keyword>
<protein>
    <recommendedName>
        <fullName evidence="2">3-dehydroquinate dehydratase</fullName>
        <ecNumber evidence="2">4.2.1.10</ecNumber>
    </recommendedName>
</protein>
<reference evidence="7" key="2">
    <citation type="submission" date="2018-04" db="EMBL/GenBank/DDBJ databases">
        <title>Complete genome sequence of Sulfodiicoccus acidiphilus strain HS-1.</title>
        <authorList>
            <person name="Sakai H.D."/>
            <person name="Kurosawa N."/>
        </authorList>
    </citation>
    <scope>NUCLEOTIDE SEQUENCE [LARGE SCALE GENOMIC DNA]</scope>
    <source>
        <strain evidence="7">HS-1</strain>
    </source>
</reference>
<keyword evidence="7" id="KW-1185">Reference proteome</keyword>
<dbReference type="Pfam" id="PF01487">
    <property type="entry name" value="DHquinase_I"/>
    <property type="match status" value="1"/>
</dbReference>